<dbReference type="InterPro" id="IPR008969">
    <property type="entry name" value="CarboxyPept-like_regulatory"/>
</dbReference>
<dbReference type="Pfam" id="PF07660">
    <property type="entry name" value="STN"/>
    <property type="match status" value="1"/>
</dbReference>
<dbReference type="GO" id="GO:0009279">
    <property type="term" value="C:cell outer membrane"/>
    <property type="evidence" value="ECO:0007669"/>
    <property type="project" value="UniProtKB-SubCell"/>
</dbReference>
<dbReference type="Pfam" id="PF07715">
    <property type="entry name" value="Plug"/>
    <property type="match status" value="1"/>
</dbReference>
<keyword evidence="7 11" id="KW-0798">TonB box</keyword>
<evidence type="ECO:0000259" key="12">
    <source>
        <dbReference type="SMART" id="SM00965"/>
    </source>
</evidence>
<comment type="similarity">
    <text evidence="10 11">Belongs to the TonB-dependent receptor family.</text>
</comment>
<dbReference type="AlphaFoldDB" id="A0A1V9FUF4"/>
<gene>
    <name evidence="13" type="ORF">A3860_30040</name>
</gene>
<evidence type="ECO:0000256" key="1">
    <source>
        <dbReference type="ARBA" id="ARBA00004571"/>
    </source>
</evidence>
<comment type="subcellular location">
    <subcellularLocation>
        <location evidence="1 10">Cell outer membrane</location>
        <topology evidence="1 10">Multi-pass membrane protein</topology>
    </subcellularLocation>
</comment>
<dbReference type="Proteomes" id="UP000192796">
    <property type="component" value="Unassembled WGS sequence"/>
</dbReference>
<dbReference type="InterPro" id="IPR036942">
    <property type="entry name" value="Beta-barrel_TonB_sf"/>
</dbReference>
<dbReference type="InterPro" id="IPR011662">
    <property type="entry name" value="Secretin/TonB_short_N"/>
</dbReference>
<dbReference type="Gene3D" id="3.55.50.30">
    <property type="match status" value="1"/>
</dbReference>
<dbReference type="Gene3D" id="2.170.130.10">
    <property type="entry name" value="TonB-dependent receptor, plug domain"/>
    <property type="match status" value="1"/>
</dbReference>
<dbReference type="Gene3D" id="2.60.40.1120">
    <property type="entry name" value="Carboxypeptidase-like, regulatory domain"/>
    <property type="match status" value="1"/>
</dbReference>
<dbReference type="EMBL" id="LVYD01000054">
    <property type="protein sequence ID" value="OQP61938.1"/>
    <property type="molecule type" value="Genomic_DNA"/>
</dbReference>
<evidence type="ECO:0000313" key="14">
    <source>
        <dbReference type="Proteomes" id="UP000192796"/>
    </source>
</evidence>
<dbReference type="NCBIfam" id="TIGR04056">
    <property type="entry name" value="OMP_RagA_SusC"/>
    <property type="match status" value="1"/>
</dbReference>
<dbReference type="Pfam" id="PF00593">
    <property type="entry name" value="TonB_dep_Rec_b-barrel"/>
    <property type="match status" value="1"/>
</dbReference>
<dbReference type="Gene3D" id="2.40.170.20">
    <property type="entry name" value="TonB-dependent receptor, beta-barrel domain"/>
    <property type="match status" value="1"/>
</dbReference>
<evidence type="ECO:0000256" key="9">
    <source>
        <dbReference type="ARBA" id="ARBA00023237"/>
    </source>
</evidence>
<evidence type="ECO:0000313" key="13">
    <source>
        <dbReference type="EMBL" id="OQP61938.1"/>
    </source>
</evidence>
<dbReference type="STRING" id="1703345.A3860_30040"/>
<evidence type="ECO:0000256" key="4">
    <source>
        <dbReference type="ARBA" id="ARBA00022496"/>
    </source>
</evidence>
<keyword evidence="8 10" id="KW-0472">Membrane</keyword>
<accession>A0A1V9FUF4</accession>
<dbReference type="SMART" id="SM00965">
    <property type="entry name" value="STN"/>
    <property type="match status" value="1"/>
</dbReference>
<name>A0A1V9FUF4_9BACT</name>
<keyword evidence="14" id="KW-1185">Reference proteome</keyword>
<protein>
    <recommendedName>
        <fullName evidence="12">Secretin/TonB short N-terminal domain-containing protein</fullName>
    </recommendedName>
</protein>
<evidence type="ECO:0000256" key="11">
    <source>
        <dbReference type="RuleBase" id="RU003357"/>
    </source>
</evidence>
<sequence>MQLTANCKLLYKKEGASFCRRSFITKTLLIMKFTAIFMFVACLHVSANVHAQKITLQEKNTPLSNVFRQIKKQTGFVFWYEDNLFDGKRKVNIDVKDASIETVLNLLLKNDDLTYEIINKTVVLKRRPVVTAVPAKIVEQKPVAKPVKGRVTDEDGKPLEGVSVSIKGTSIGTTTRANGEFELEIPDNSGNVLLFSFVGRLSVEVNISGKSFIKVQLMNAGEQQEQVTIIAYGSQRKSLVTAAASSVKGGELVRTQSADLGSALQGMAAGVTVTSPTGAPGTEAVVRIRGIGTLNNNNPLYIIDGIPVNSGLTTISPSDIESVEILKDASAASIYGARAANGVILVTTKSGAAGKNMINIDASLGIAAVSHEPKMVNTSQYIQLQNEAFANDGNSNRNTDDPAKLPNTNWQDVIYRQGITQKYNASFSGGNDKTRYYISGNTVDQKGIIVNSYFKRYGIRTNVVSDVKSWFRIGENINITFDRNQSVGASGDGGRAGSLPGVVRYALIRPNAIPVYDPATGLLSDLPPASLYKNPNLYGDGKNPLAIALYRNNTLNRYRLVGDVFAEAKLLKGLKLRTDFGLDYYTNEQQTYTGQIPGDRTTLTDLNRSVDKFRNRFNTLNWTNVLTYSRNIKDDHDVNITAGTEYVAYTADYLSASRNGYDARSDNNGDLQYLVYGTGQQFADGVKQQWALMSYFGRASYAFQGKYLATASLRSDASSRFSEKNRRGYFPSFSLGWNVARESFMKSITWMNDLKIRGSWGRLGNQEIGFYPFSTIYSTTNNVLQVVSKGNPDVKWESTEQTNIGFDAAILNRRVKVSVDYYIKNTSDILIQLPVSFTNGDAAPPYVNGAGMRNRGLDVTVNYSQAHNDWNWNVTGNVTTVNNQVTSLYKSKEQLISAGNGLILLKEGESVSSFYGYKTAGIFQNQNEIDSYKDKNGNLIQPNAKPGDIKFADINNDGVLDDKDRSIIGHGLPKFLYSINGTVAYKHFDLNVFVNGVSGNQIYNEVDNIINSFDSRGFNTKLDFYNNRWHGEGTSNKIPRATYLDGNNNRRTSDRYIESGAYVRLKNVVLGYNFSQKKLQTIGITNARLFVSAQNLATITRYKGADPELYTNDNLANYGDLGIGIDMGTYPPARSFTVGIQLNF</sequence>
<evidence type="ECO:0000256" key="7">
    <source>
        <dbReference type="ARBA" id="ARBA00023077"/>
    </source>
</evidence>
<dbReference type="InterPro" id="IPR039426">
    <property type="entry name" value="TonB-dep_rcpt-like"/>
</dbReference>
<dbReference type="GO" id="GO:0006826">
    <property type="term" value="P:iron ion transport"/>
    <property type="evidence" value="ECO:0007669"/>
    <property type="project" value="UniProtKB-KW"/>
</dbReference>
<evidence type="ECO:0000256" key="10">
    <source>
        <dbReference type="PROSITE-ProRule" id="PRU01360"/>
    </source>
</evidence>
<dbReference type="SUPFAM" id="SSF56935">
    <property type="entry name" value="Porins"/>
    <property type="match status" value="1"/>
</dbReference>
<reference evidence="13 14" key="1">
    <citation type="submission" date="2016-03" db="EMBL/GenBank/DDBJ databases">
        <title>Niastella vici sp. nov., isolated from farmland soil.</title>
        <authorList>
            <person name="Chen L."/>
            <person name="Wang D."/>
            <person name="Yang S."/>
            <person name="Wang G."/>
        </authorList>
    </citation>
    <scope>NUCLEOTIDE SEQUENCE [LARGE SCALE GENOMIC DNA]</scope>
    <source>
        <strain evidence="13 14">DJ57</strain>
    </source>
</reference>
<evidence type="ECO:0000256" key="5">
    <source>
        <dbReference type="ARBA" id="ARBA00022692"/>
    </source>
</evidence>
<dbReference type="SUPFAM" id="SSF49464">
    <property type="entry name" value="Carboxypeptidase regulatory domain-like"/>
    <property type="match status" value="1"/>
</dbReference>
<organism evidence="13 14">
    <name type="scientific">Niastella vici</name>
    <dbReference type="NCBI Taxonomy" id="1703345"/>
    <lineage>
        <taxon>Bacteria</taxon>
        <taxon>Pseudomonadati</taxon>
        <taxon>Bacteroidota</taxon>
        <taxon>Chitinophagia</taxon>
        <taxon>Chitinophagales</taxon>
        <taxon>Chitinophagaceae</taxon>
        <taxon>Niastella</taxon>
    </lineage>
</organism>
<dbReference type="InterPro" id="IPR037066">
    <property type="entry name" value="Plug_dom_sf"/>
</dbReference>
<keyword evidence="5 10" id="KW-0812">Transmembrane</keyword>
<feature type="domain" description="Secretin/TonB short N-terminal" evidence="12">
    <location>
        <begin position="76"/>
        <end position="127"/>
    </location>
</feature>
<evidence type="ECO:0000256" key="3">
    <source>
        <dbReference type="ARBA" id="ARBA00022452"/>
    </source>
</evidence>
<keyword evidence="4" id="KW-0406">Ion transport</keyword>
<evidence type="ECO:0000256" key="6">
    <source>
        <dbReference type="ARBA" id="ARBA00023004"/>
    </source>
</evidence>
<keyword evidence="9 10" id="KW-0998">Cell outer membrane</keyword>
<dbReference type="InterPro" id="IPR012910">
    <property type="entry name" value="Plug_dom"/>
</dbReference>
<dbReference type="InterPro" id="IPR000531">
    <property type="entry name" value="Beta-barrel_TonB"/>
</dbReference>
<comment type="caution">
    <text evidence="13">The sequence shown here is derived from an EMBL/GenBank/DDBJ whole genome shotgun (WGS) entry which is preliminary data.</text>
</comment>
<keyword evidence="4" id="KW-0410">Iron transport</keyword>
<evidence type="ECO:0000256" key="2">
    <source>
        <dbReference type="ARBA" id="ARBA00022448"/>
    </source>
</evidence>
<evidence type="ECO:0000256" key="8">
    <source>
        <dbReference type="ARBA" id="ARBA00023136"/>
    </source>
</evidence>
<keyword evidence="6" id="KW-0408">Iron</keyword>
<keyword evidence="2 10" id="KW-0813">Transport</keyword>
<dbReference type="PROSITE" id="PS52016">
    <property type="entry name" value="TONB_DEPENDENT_REC_3"/>
    <property type="match status" value="1"/>
</dbReference>
<proteinExistence type="inferred from homology"/>
<dbReference type="InterPro" id="IPR023996">
    <property type="entry name" value="TonB-dep_OMP_SusC/RagA"/>
</dbReference>
<dbReference type="Pfam" id="PF13715">
    <property type="entry name" value="CarbopepD_reg_2"/>
    <property type="match status" value="1"/>
</dbReference>
<keyword evidence="3 10" id="KW-1134">Transmembrane beta strand</keyword>
<dbReference type="NCBIfam" id="TIGR04057">
    <property type="entry name" value="SusC_RagA_signa"/>
    <property type="match status" value="1"/>
</dbReference>
<dbReference type="InterPro" id="IPR023997">
    <property type="entry name" value="TonB-dep_OMP_SusC/RagA_CS"/>
</dbReference>